<evidence type="ECO:0000256" key="1">
    <source>
        <dbReference type="SAM" id="MobiDB-lite"/>
    </source>
</evidence>
<protein>
    <submittedName>
        <fullName evidence="2">Uncharacterized protein</fullName>
    </submittedName>
</protein>
<accession>A0A1L7CZ39</accession>
<organism evidence="2 3">
    <name type="scientific">Corynebacterium sphenisci DSM 44792</name>
    <dbReference type="NCBI Taxonomy" id="1437874"/>
    <lineage>
        <taxon>Bacteria</taxon>
        <taxon>Bacillati</taxon>
        <taxon>Actinomycetota</taxon>
        <taxon>Actinomycetes</taxon>
        <taxon>Mycobacteriales</taxon>
        <taxon>Corynebacteriaceae</taxon>
        <taxon>Corynebacterium</taxon>
    </lineage>
</organism>
<feature type="compositionally biased region" description="Basic residues" evidence="1">
    <location>
        <begin position="189"/>
        <end position="198"/>
    </location>
</feature>
<sequence length="219" mass="23767">MGPWDTDRERQQEIAALATRELLRIARDNPDLPKERFAEVYQALVDKYGQLSADSAMRALEKFREAAGQLDVLPAVRVAKSIPIEQVRGSFVWAFRETSEDDLMALARLLAGPLGRLVRQRGRETVWDNTVAAGTRYARLPGGAGMRLLPDACLPGRGLHPEDRGEGGPGCRGTAPVQASGGDALPRQLRLHRHRGVLRPRPPAGPPGSPGGLGDRHPG</sequence>
<dbReference type="Proteomes" id="UP000185469">
    <property type="component" value="Chromosome"/>
</dbReference>
<dbReference type="InterPro" id="IPR057369">
    <property type="entry name" value="VG15"/>
</dbReference>
<evidence type="ECO:0000313" key="2">
    <source>
        <dbReference type="EMBL" id="APT91053.1"/>
    </source>
</evidence>
<keyword evidence="3" id="KW-1185">Reference proteome</keyword>
<feature type="compositionally biased region" description="Pro residues" evidence="1">
    <location>
        <begin position="200"/>
        <end position="209"/>
    </location>
</feature>
<name>A0A1L7CZ39_9CORY</name>
<dbReference type="AlphaFoldDB" id="A0A1L7CZ39"/>
<evidence type="ECO:0000313" key="3">
    <source>
        <dbReference type="Proteomes" id="UP000185469"/>
    </source>
</evidence>
<feature type="region of interest" description="Disordered" evidence="1">
    <location>
        <begin position="157"/>
        <end position="219"/>
    </location>
</feature>
<dbReference type="KEGG" id="csph:CSPHI_08450"/>
<dbReference type="RefSeq" id="WP_169840405.1">
    <property type="nucleotide sequence ID" value="NZ_CP009248.1"/>
</dbReference>
<proteinExistence type="predicted"/>
<gene>
    <name evidence="2" type="ORF">CSPHI_08450</name>
</gene>
<reference evidence="2 3" key="1">
    <citation type="submission" date="2014-08" db="EMBL/GenBank/DDBJ databases">
        <title>Complete genome sequence of Corynebacterium sphenisci CECT 5990(T) (=DSM 44792(T)), isolated from healthy wild penguins.</title>
        <authorList>
            <person name="Ruckert C."/>
            <person name="Albersmeier A."/>
            <person name="Winkler A."/>
            <person name="Kalinowski J."/>
        </authorList>
    </citation>
    <scope>NUCLEOTIDE SEQUENCE [LARGE SCALE GENOMIC DNA]</scope>
    <source>
        <strain evidence="2 3">DSM 44792</strain>
    </source>
</reference>
<dbReference type="Pfam" id="PF25310">
    <property type="entry name" value="VG15"/>
    <property type="match status" value="1"/>
</dbReference>
<dbReference type="EMBL" id="CP009248">
    <property type="protein sequence ID" value="APT91053.1"/>
    <property type="molecule type" value="Genomic_DNA"/>
</dbReference>